<evidence type="ECO:0000313" key="2">
    <source>
        <dbReference type="EMBL" id="MBS4201888.1"/>
    </source>
</evidence>
<comment type="caution">
    <text evidence="2">The sequence shown here is derived from an EMBL/GenBank/DDBJ whole genome shotgun (WGS) entry which is preliminary data.</text>
</comment>
<dbReference type="AlphaFoldDB" id="A0A942YLV9"/>
<dbReference type="Proteomes" id="UP000682713">
    <property type="component" value="Unassembled WGS sequence"/>
</dbReference>
<dbReference type="HAMAP" id="MF_00506">
    <property type="entry name" value="UPF0180"/>
    <property type="match status" value="1"/>
</dbReference>
<keyword evidence="3" id="KW-1185">Reference proteome</keyword>
<protein>
    <recommendedName>
        <fullName evidence="1">UPF0180 protein KHA93_19980</fullName>
    </recommendedName>
</protein>
<reference evidence="2 3" key="1">
    <citation type="submission" date="2021-05" db="EMBL/GenBank/DDBJ databases">
        <title>Novel Bacillus species.</title>
        <authorList>
            <person name="Liu G."/>
        </authorList>
    </citation>
    <scope>NUCLEOTIDE SEQUENCE [LARGE SCALE GENOMIC DNA]</scope>
    <source>
        <strain evidence="2 3">FJAT-49732</strain>
    </source>
</reference>
<comment type="similarity">
    <text evidence="1">Belongs to the UPF0180 family.</text>
</comment>
<sequence length="82" mass="8905">MAKIGIEPALTNVQQALQEKGYEVITVHNESDIKNVDCCVVSGLDSNFMGIQNISIEGSIIDANGMSAEEVCQEVENKLKLH</sequence>
<evidence type="ECO:0000313" key="3">
    <source>
        <dbReference type="Proteomes" id="UP000682713"/>
    </source>
</evidence>
<accession>A0A942YLV9</accession>
<dbReference type="InterPro" id="IPR005370">
    <property type="entry name" value="UPF0180"/>
</dbReference>
<dbReference type="NCBIfam" id="NF002845">
    <property type="entry name" value="PRK03094.1"/>
    <property type="match status" value="1"/>
</dbReference>
<proteinExistence type="inferred from homology"/>
<gene>
    <name evidence="2" type="ORF">KHA93_19980</name>
</gene>
<dbReference type="RefSeq" id="WP_213112318.1">
    <property type="nucleotide sequence ID" value="NZ_JAGYPJ010000001.1"/>
</dbReference>
<dbReference type="EMBL" id="JAGYPJ010000001">
    <property type="protein sequence ID" value="MBS4201888.1"/>
    <property type="molecule type" value="Genomic_DNA"/>
</dbReference>
<organism evidence="2 3">
    <name type="scientific">Lederbergia citrisecunda</name>
    <dbReference type="NCBI Taxonomy" id="2833583"/>
    <lineage>
        <taxon>Bacteria</taxon>
        <taxon>Bacillati</taxon>
        <taxon>Bacillota</taxon>
        <taxon>Bacilli</taxon>
        <taxon>Bacillales</taxon>
        <taxon>Bacillaceae</taxon>
        <taxon>Lederbergia</taxon>
    </lineage>
</organism>
<dbReference type="Pfam" id="PF03698">
    <property type="entry name" value="UPF0180"/>
    <property type="match status" value="1"/>
</dbReference>
<evidence type="ECO:0000256" key="1">
    <source>
        <dbReference type="HAMAP-Rule" id="MF_00506"/>
    </source>
</evidence>
<name>A0A942YLV9_9BACI</name>